<evidence type="ECO:0000313" key="1">
    <source>
        <dbReference type="EMBL" id="MFD2800594.1"/>
    </source>
</evidence>
<sequence length="159" mass="17767">MPDHDASSLIQRVCDALAASAPEDWRAIRLTVWASVLTYQFHTTATMADGSTVDVGTPPLAETLVELRRLMYQPGRGTWFSAWFLVRRDGEPEAGFNYDRDPAWWPEVPPTLFARDLESFPRAEEHIPGWLRVKLAEAADAERERFPPDAGEQGAGRGG</sequence>
<protein>
    <recommendedName>
        <fullName evidence="3">DUF600 family protein</fullName>
    </recommendedName>
</protein>
<dbReference type="EMBL" id="JBHUOF010000019">
    <property type="protein sequence ID" value="MFD2800594.1"/>
    <property type="molecule type" value="Genomic_DNA"/>
</dbReference>
<keyword evidence="2" id="KW-1185">Reference proteome</keyword>
<evidence type="ECO:0000313" key="2">
    <source>
        <dbReference type="Proteomes" id="UP001597478"/>
    </source>
</evidence>
<dbReference type="RefSeq" id="WP_377392303.1">
    <property type="nucleotide sequence ID" value="NZ_JBHSAN010000028.1"/>
</dbReference>
<evidence type="ECO:0008006" key="3">
    <source>
        <dbReference type="Google" id="ProtNLM"/>
    </source>
</evidence>
<gene>
    <name evidence="1" type="ORF">ACFS2C_14445</name>
</gene>
<comment type="caution">
    <text evidence="1">The sequence shown here is derived from an EMBL/GenBank/DDBJ whole genome shotgun (WGS) entry which is preliminary data.</text>
</comment>
<dbReference type="Proteomes" id="UP001597478">
    <property type="component" value="Unassembled WGS sequence"/>
</dbReference>
<organism evidence="1 2">
    <name type="scientific">Prauserella oleivorans</name>
    <dbReference type="NCBI Taxonomy" id="1478153"/>
    <lineage>
        <taxon>Bacteria</taxon>
        <taxon>Bacillati</taxon>
        <taxon>Actinomycetota</taxon>
        <taxon>Actinomycetes</taxon>
        <taxon>Pseudonocardiales</taxon>
        <taxon>Pseudonocardiaceae</taxon>
        <taxon>Prauserella</taxon>
    </lineage>
</organism>
<proteinExistence type="predicted"/>
<name>A0ABW5WBT2_9PSEU</name>
<dbReference type="SUPFAM" id="SSF160424">
    <property type="entry name" value="BH3703-like"/>
    <property type="match status" value="1"/>
</dbReference>
<dbReference type="InterPro" id="IPR036170">
    <property type="entry name" value="YezG-like_sf"/>
</dbReference>
<reference evidence="2" key="1">
    <citation type="journal article" date="2019" name="Int. J. Syst. Evol. Microbiol.">
        <title>The Global Catalogue of Microorganisms (GCM) 10K type strain sequencing project: providing services to taxonomists for standard genome sequencing and annotation.</title>
        <authorList>
            <consortium name="The Broad Institute Genomics Platform"/>
            <consortium name="The Broad Institute Genome Sequencing Center for Infectious Disease"/>
            <person name="Wu L."/>
            <person name="Ma J."/>
        </authorList>
    </citation>
    <scope>NUCLEOTIDE SEQUENCE [LARGE SCALE GENOMIC DNA]</scope>
    <source>
        <strain evidence="2">IBRC-M 10906</strain>
    </source>
</reference>
<accession>A0ABW5WBT2</accession>